<protein>
    <submittedName>
        <fullName evidence="2">RoaA</fullName>
    </submittedName>
</protein>
<geneLocation type="chloroplast" evidence="2"/>
<dbReference type="EMBL" id="KP686076">
    <property type="protein sequence ID" value="AKL82371.1"/>
    <property type="molecule type" value="Genomic_DNA"/>
</dbReference>
<organism evidence="2">
    <name type="scientific">Euglena gracilis var. bacillaris</name>
    <dbReference type="NCBI Taxonomy" id="158060"/>
    <lineage>
        <taxon>Eukaryota</taxon>
        <taxon>Discoba</taxon>
        <taxon>Euglenozoa</taxon>
        <taxon>Euglenida</taxon>
        <taxon>Spirocuta</taxon>
        <taxon>Euglenophyceae</taxon>
        <taxon>Euglenales</taxon>
        <taxon>Euglenaceae</taxon>
        <taxon>Euglena</taxon>
    </lineage>
</organism>
<evidence type="ECO:0000256" key="1">
    <source>
        <dbReference type="SAM" id="Phobius"/>
    </source>
</evidence>
<accession>A0A0G3VP06</accession>
<proteinExistence type="predicted"/>
<keyword evidence="2" id="KW-0934">Plastid</keyword>
<name>A0A0G3VP06_EUGGR</name>
<feature type="transmembrane region" description="Helical" evidence="1">
    <location>
        <begin position="246"/>
        <end position="265"/>
    </location>
</feature>
<keyword evidence="1" id="KW-0812">Transmembrane</keyword>
<keyword evidence="2" id="KW-0150">Chloroplast</keyword>
<feature type="transmembrane region" description="Helical" evidence="1">
    <location>
        <begin position="182"/>
        <end position="204"/>
    </location>
</feature>
<keyword evidence="1" id="KW-0472">Membrane</keyword>
<reference evidence="2" key="1">
    <citation type="journal article" date="2015" name="J. Eukaryot. Microbiol.">
        <title>Chloroplast Genome Evolution in the Euglenaceae.</title>
        <authorList>
            <person name="Bennett M.S."/>
            <person name="Triemer R.E."/>
        </authorList>
    </citation>
    <scope>NUCLEOTIDE SEQUENCE</scope>
    <source>
        <strain evidence="2">SAG 1224-5/15</strain>
    </source>
</reference>
<sequence>MYLASKKSDIFLVKNKQRRFFKSFYAHIFSVRNCFEKFPSLQSYFYSSKDKFFLVSLLSSKRNLFLHGFFYNIKNAFLFYSYDFFLLYKLSFSLLLTSTLLPYINDINPCFIKDYYFFVEGNFFDFEQILIDVFKYSYYFKVENFKFLYFARFSWIYKNFPLDVNFLKNFLDRKNLVFFKSLFLIIFNFIFNGLLRITIMIRFVKKLVKSLFKNFFISYKVYYLFYIDKFYFFFKFPYDFFICKKIIISFFSLRGIILNININSFYRFETFVFNFFIFDFLRFGSNILLHINKKHIQFYKLSLKMIVKMFLKKSVFFLVNLLNKKILDCLNRGFFCFNNNFLFLELDLYLYRLLWRYIKKLHSRKTRTWIYSKYWKFFSGIWRFFITDIKTGNFLFLKSHLYSSKYFYSYRNMKFKISNTLNIFNLYNKGKLERMIFEKFKYKFSPNFIVLYNNQRGLCFFCKKSIYSNRFVILNIKKWNFSFFENLILIHFYCNNFNQLQ</sequence>
<gene>
    <name evidence="2" type="primary">roaA</name>
</gene>
<dbReference type="AlphaFoldDB" id="A0A0G3VP06"/>
<keyword evidence="1" id="KW-1133">Transmembrane helix</keyword>
<feature type="transmembrane region" description="Helical" evidence="1">
    <location>
        <begin position="216"/>
        <end position="234"/>
    </location>
</feature>
<evidence type="ECO:0000313" key="2">
    <source>
        <dbReference type="EMBL" id="AKL82371.1"/>
    </source>
</evidence>